<accession>A0A7J7L8Q4</accession>
<proteinExistence type="predicted"/>
<organism evidence="1 2">
    <name type="scientific">Kingdonia uniflora</name>
    <dbReference type="NCBI Taxonomy" id="39325"/>
    <lineage>
        <taxon>Eukaryota</taxon>
        <taxon>Viridiplantae</taxon>
        <taxon>Streptophyta</taxon>
        <taxon>Embryophyta</taxon>
        <taxon>Tracheophyta</taxon>
        <taxon>Spermatophyta</taxon>
        <taxon>Magnoliopsida</taxon>
        <taxon>Ranunculales</taxon>
        <taxon>Circaeasteraceae</taxon>
        <taxon>Kingdonia</taxon>
    </lineage>
</organism>
<protein>
    <submittedName>
        <fullName evidence="1">Uncharacterized protein</fullName>
    </submittedName>
</protein>
<evidence type="ECO:0000313" key="2">
    <source>
        <dbReference type="Proteomes" id="UP000541444"/>
    </source>
</evidence>
<reference evidence="1 2" key="1">
    <citation type="journal article" date="2020" name="IScience">
        <title>Genome Sequencing of the Endangered Kingdonia uniflora (Circaeasteraceae, Ranunculales) Reveals Potential Mechanisms of Evolutionary Specialization.</title>
        <authorList>
            <person name="Sun Y."/>
            <person name="Deng T."/>
            <person name="Zhang A."/>
            <person name="Moore M.J."/>
            <person name="Landis J.B."/>
            <person name="Lin N."/>
            <person name="Zhang H."/>
            <person name="Zhang X."/>
            <person name="Huang J."/>
            <person name="Zhang X."/>
            <person name="Sun H."/>
            <person name="Wang H."/>
        </authorList>
    </citation>
    <scope>NUCLEOTIDE SEQUENCE [LARGE SCALE GENOMIC DNA]</scope>
    <source>
        <strain evidence="1">TB1705</strain>
        <tissue evidence="1">Leaf</tissue>
    </source>
</reference>
<sequence>MFLIFQNTPNRFLSTSNSARKEGRIRIMGERDDEEDSKHWYIGTYRFGENHSHLECCIILGRFMRFMKLEEEMGLVLRWIMWI</sequence>
<evidence type="ECO:0000313" key="1">
    <source>
        <dbReference type="EMBL" id="KAF6139017.1"/>
    </source>
</evidence>
<gene>
    <name evidence="1" type="ORF">GIB67_010743</name>
</gene>
<dbReference type="EMBL" id="JACGCM010002535">
    <property type="protein sequence ID" value="KAF6139017.1"/>
    <property type="molecule type" value="Genomic_DNA"/>
</dbReference>
<keyword evidence="2" id="KW-1185">Reference proteome</keyword>
<name>A0A7J7L8Q4_9MAGN</name>
<comment type="caution">
    <text evidence="1">The sequence shown here is derived from an EMBL/GenBank/DDBJ whole genome shotgun (WGS) entry which is preliminary data.</text>
</comment>
<dbReference type="Proteomes" id="UP000541444">
    <property type="component" value="Unassembled WGS sequence"/>
</dbReference>
<dbReference type="AlphaFoldDB" id="A0A7J7L8Q4"/>